<name>E3CYG6_9BACT</name>
<evidence type="ECO:0000259" key="4">
    <source>
        <dbReference type="PROSITE" id="PS51379"/>
    </source>
</evidence>
<dbReference type="GO" id="GO:0046872">
    <property type="term" value="F:metal ion binding"/>
    <property type="evidence" value="ECO:0007669"/>
    <property type="project" value="UniProtKB-KW"/>
</dbReference>
<dbReference type="InterPro" id="IPR017896">
    <property type="entry name" value="4Fe4S_Fe-S-bd"/>
</dbReference>
<dbReference type="STRING" id="584708.Apau_2137"/>
<dbReference type="Proteomes" id="UP000005096">
    <property type="component" value="Chromosome"/>
</dbReference>
<dbReference type="InterPro" id="IPR017900">
    <property type="entry name" value="4Fe4S_Fe_S_CS"/>
</dbReference>
<dbReference type="PROSITE" id="PS00198">
    <property type="entry name" value="4FE4S_FER_1"/>
    <property type="match status" value="1"/>
</dbReference>
<dbReference type="PROSITE" id="PS51379">
    <property type="entry name" value="4FE4S_FER_2"/>
    <property type="match status" value="2"/>
</dbReference>
<evidence type="ECO:0000256" key="3">
    <source>
        <dbReference type="ARBA" id="ARBA00023014"/>
    </source>
</evidence>
<dbReference type="HOGENOM" id="CLU_067767_1_0_0"/>
<dbReference type="EMBL" id="CM001022">
    <property type="protein sequence ID" value="EFQ24548.1"/>
    <property type="molecule type" value="Genomic_DNA"/>
</dbReference>
<dbReference type="InterPro" id="IPR027417">
    <property type="entry name" value="P-loop_NTPase"/>
</dbReference>
<keyword evidence="3" id="KW-0411">Iron-sulfur</keyword>
<keyword evidence="6" id="KW-1185">Reference proteome</keyword>
<dbReference type="Gene3D" id="3.30.70.20">
    <property type="match status" value="1"/>
</dbReference>
<accession>E3CYG6</accession>
<dbReference type="InterPro" id="IPR002586">
    <property type="entry name" value="CobQ/CobB/MinD/ParA_Nub-bd_dom"/>
</dbReference>
<reference evidence="5 6" key="1">
    <citation type="journal article" date="2010" name="Stand. Genomic Sci.">
        <title>Non-contiguous finished genome sequence of Aminomonas paucivorans type strain (GLU-3).</title>
        <authorList>
            <person name="Pitluck S."/>
            <person name="Yasawong M."/>
            <person name="Held B."/>
            <person name="Lapidus A."/>
            <person name="Nolan M."/>
            <person name="Copeland A."/>
            <person name="Lucas S."/>
            <person name="Del Rio T.G."/>
            <person name="Tice H."/>
            <person name="Cheng J.F."/>
            <person name="Chertkov O."/>
            <person name="Goodwin L."/>
            <person name="Tapia R."/>
            <person name="Han C."/>
            <person name="Liolios K."/>
            <person name="Ivanova N."/>
            <person name="Mavromatis K."/>
            <person name="Ovchinnikova G."/>
            <person name="Pati A."/>
            <person name="Chen A."/>
            <person name="Palaniappan K."/>
            <person name="Land M."/>
            <person name="Hauser L."/>
            <person name="Chang Y.J."/>
            <person name="Jeffries C.D."/>
            <person name="Pukall R."/>
            <person name="Spring S."/>
            <person name="Rohde M."/>
            <person name="Sikorski J."/>
            <person name="Goker M."/>
            <person name="Woyke T."/>
            <person name="Bristow J."/>
            <person name="Eisen J.A."/>
            <person name="Markowitz V."/>
            <person name="Hugenholtz P."/>
            <person name="Kyrpides N.C."/>
            <person name="Klenk H.P."/>
        </authorList>
    </citation>
    <scope>NUCLEOTIDE SEQUENCE [LARGE SCALE GENOMIC DNA]</scope>
    <source>
        <strain evidence="5 6">DSM 12260</strain>
    </source>
</reference>
<evidence type="ECO:0000256" key="1">
    <source>
        <dbReference type="ARBA" id="ARBA00022723"/>
    </source>
</evidence>
<dbReference type="AlphaFoldDB" id="E3CYG6"/>
<organism evidence="5 6">
    <name type="scientific">Aminomonas paucivorans DSM 12260</name>
    <dbReference type="NCBI Taxonomy" id="584708"/>
    <lineage>
        <taxon>Bacteria</taxon>
        <taxon>Thermotogati</taxon>
        <taxon>Synergistota</taxon>
        <taxon>Synergistia</taxon>
        <taxon>Synergistales</taxon>
        <taxon>Synergistaceae</taxon>
        <taxon>Aminomonas</taxon>
    </lineage>
</organism>
<gene>
    <name evidence="5" type="ORF">Apau_2137</name>
</gene>
<evidence type="ECO:0000313" key="5">
    <source>
        <dbReference type="EMBL" id="EFQ24548.1"/>
    </source>
</evidence>
<dbReference type="RefSeq" id="WP_006301789.1">
    <property type="nucleotide sequence ID" value="NZ_CM001022.1"/>
</dbReference>
<dbReference type="Pfam" id="PF01656">
    <property type="entry name" value="CbiA"/>
    <property type="match status" value="1"/>
</dbReference>
<dbReference type="Pfam" id="PF00037">
    <property type="entry name" value="Fer4"/>
    <property type="match status" value="2"/>
</dbReference>
<keyword evidence="1" id="KW-0479">Metal-binding</keyword>
<dbReference type="Gene3D" id="3.40.50.300">
    <property type="entry name" value="P-loop containing nucleotide triphosphate hydrolases"/>
    <property type="match status" value="1"/>
</dbReference>
<dbReference type="PaxDb" id="584708-Apau_2137"/>
<dbReference type="eggNOG" id="COG1149">
    <property type="taxonomic scope" value="Bacteria"/>
</dbReference>
<sequence length="291" mass="31403">MRPFRCVVLSGKGGTGKTCVTSVLAAHFAKRGVFCDADVDAPNLRILLDPQSTEEWPFVGKSVAVLDEKRCTRCGACRDLCRFDALPWEEGPRVDATRCEGCALCHHVCPQEAFSLVPTEQGKLLRSVCAAGTLWHARLKPGGENSGKLVQQVLERGAEEAQREGLGLVLVDGPPGVACPVVSSLAGANLVLLVAEPTPTAREDLRRVGDVCARFQVPVGLVVNKANLSPEGTEALRALARERGWPLWGEVPFDPGIPKGLSHRRIPSDHVFPHLRGAVEFLERQVASRAE</sequence>
<protein>
    <submittedName>
        <fullName evidence="5">Cobyrinic acid ac-diamide synthase</fullName>
    </submittedName>
</protein>
<dbReference type="PANTHER" id="PTHR43534:SF1">
    <property type="entry name" value="4FE-4S CLUSTER CONTAINING PARA FAMILY ATPASE PROTEIN"/>
    <property type="match status" value="1"/>
</dbReference>
<proteinExistence type="predicted"/>
<feature type="domain" description="4Fe-4S ferredoxin-type" evidence="4">
    <location>
        <begin position="62"/>
        <end position="89"/>
    </location>
</feature>
<evidence type="ECO:0000313" key="6">
    <source>
        <dbReference type="Proteomes" id="UP000005096"/>
    </source>
</evidence>
<dbReference type="SUPFAM" id="SSF52540">
    <property type="entry name" value="P-loop containing nucleoside triphosphate hydrolases"/>
    <property type="match status" value="1"/>
</dbReference>
<evidence type="ECO:0000256" key="2">
    <source>
        <dbReference type="ARBA" id="ARBA00023004"/>
    </source>
</evidence>
<feature type="domain" description="4Fe-4S ferredoxin-type" evidence="4">
    <location>
        <begin position="90"/>
        <end position="119"/>
    </location>
</feature>
<dbReference type="GO" id="GO:0051536">
    <property type="term" value="F:iron-sulfur cluster binding"/>
    <property type="evidence" value="ECO:0007669"/>
    <property type="project" value="UniProtKB-KW"/>
</dbReference>
<keyword evidence="2" id="KW-0408">Iron</keyword>
<dbReference type="PANTHER" id="PTHR43534">
    <property type="entry name" value="MIND SUPERFAMILY P-LOOP ATPASE CONTAINING AN INSERTED FERREDOXIN DOMAIN"/>
    <property type="match status" value="1"/>
</dbReference>